<dbReference type="PANTHER" id="PTHR43096:SF52">
    <property type="entry name" value="DNAJ HOMOLOG 1, MITOCHONDRIAL-RELATED"/>
    <property type="match status" value="1"/>
</dbReference>
<dbReference type="Pfam" id="PF01556">
    <property type="entry name" value="DnaJ_C"/>
    <property type="match status" value="1"/>
</dbReference>
<dbReference type="OrthoDB" id="9779889at2"/>
<dbReference type="PRINTS" id="PR00625">
    <property type="entry name" value="JDOMAIN"/>
</dbReference>
<dbReference type="PANTHER" id="PTHR43096">
    <property type="entry name" value="DNAJ HOMOLOG 1, MITOCHONDRIAL-RELATED"/>
    <property type="match status" value="1"/>
</dbReference>
<evidence type="ECO:0000256" key="2">
    <source>
        <dbReference type="ARBA" id="ARBA00023125"/>
    </source>
</evidence>
<dbReference type="SUPFAM" id="SSF49493">
    <property type="entry name" value="HSP40/DnaJ peptide-binding domain"/>
    <property type="match status" value="2"/>
</dbReference>
<keyword evidence="3" id="KW-0143">Chaperone</keyword>
<gene>
    <name evidence="5" type="ORF">D3874_11965</name>
</gene>
<dbReference type="GO" id="GO:0051082">
    <property type="term" value="F:unfolded protein binding"/>
    <property type="evidence" value="ECO:0007669"/>
    <property type="project" value="InterPro"/>
</dbReference>
<evidence type="ECO:0000256" key="1">
    <source>
        <dbReference type="ARBA" id="ARBA00022490"/>
    </source>
</evidence>
<keyword evidence="2" id="KW-0238">DNA-binding</keyword>
<dbReference type="CDD" id="cd06257">
    <property type="entry name" value="DnaJ"/>
    <property type="match status" value="1"/>
</dbReference>
<dbReference type="InterPro" id="IPR008971">
    <property type="entry name" value="HSP40/DnaJ_pept-bd"/>
</dbReference>
<organism evidence="5 6">
    <name type="scientific">Oleomonas cavernae</name>
    <dbReference type="NCBI Taxonomy" id="2320859"/>
    <lineage>
        <taxon>Bacteria</taxon>
        <taxon>Pseudomonadati</taxon>
        <taxon>Pseudomonadota</taxon>
        <taxon>Alphaproteobacteria</taxon>
        <taxon>Acetobacterales</taxon>
        <taxon>Acetobacteraceae</taxon>
        <taxon>Oleomonas</taxon>
    </lineage>
</organism>
<evidence type="ECO:0000313" key="5">
    <source>
        <dbReference type="EMBL" id="RJF87648.1"/>
    </source>
</evidence>
<dbReference type="PROSITE" id="PS50076">
    <property type="entry name" value="DNAJ_2"/>
    <property type="match status" value="1"/>
</dbReference>
<dbReference type="SUPFAM" id="SSF46565">
    <property type="entry name" value="Chaperone J-domain"/>
    <property type="match status" value="1"/>
</dbReference>
<accession>A0A418WCJ7</accession>
<dbReference type="InterPro" id="IPR002939">
    <property type="entry name" value="DnaJ_C"/>
</dbReference>
<dbReference type="SMART" id="SM00271">
    <property type="entry name" value="DnaJ"/>
    <property type="match status" value="1"/>
</dbReference>
<keyword evidence="1" id="KW-0963">Cytoplasm</keyword>
<dbReference type="Proteomes" id="UP000284605">
    <property type="component" value="Unassembled WGS sequence"/>
</dbReference>
<sequence>MEFKDYYKALGVAREAPLDEIKRAYRKLARQYHPDLNKEPGAEARFKEIGEAYEALKDPEKRAAYDSLGQGFDAGQEFQPPPGWDTGFEHAGAGSPFDAPDFSEFFETLFGRGHRQSAGRGTFQARGEDHHAKVQIELEDAYQGAARTISLRAAELGEDGRAHLRERSLNVQIPKGVRPGQHIRLNGQGGPGLGGGPAGDLYLEVEFKAHPLYRVEDRDVYFDLPVTPWEAALGAKVKAPTPAGPVTLTIAAGSQAGTKLRLKGRGLPGTPPGDLYAVLQIALPPAASEEAQRLYSEMAATLAFNPRTRLGV</sequence>
<feature type="domain" description="J" evidence="4">
    <location>
        <begin position="5"/>
        <end position="69"/>
    </location>
</feature>
<keyword evidence="6" id="KW-1185">Reference proteome</keyword>
<comment type="caution">
    <text evidence="5">The sequence shown here is derived from an EMBL/GenBank/DDBJ whole genome shotgun (WGS) entry which is preliminary data.</text>
</comment>
<evidence type="ECO:0000313" key="6">
    <source>
        <dbReference type="Proteomes" id="UP000284605"/>
    </source>
</evidence>
<dbReference type="GO" id="GO:0003677">
    <property type="term" value="F:DNA binding"/>
    <property type="evidence" value="ECO:0007669"/>
    <property type="project" value="UniProtKB-KW"/>
</dbReference>
<name>A0A418WCJ7_9PROT</name>
<dbReference type="Gene3D" id="1.10.287.110">
    <property type="entry name" value="DnaJ domain"/>
    <property type="match status" value="1"/>
</dbReference>
<dbReference type="CDD" id="cd10747">
    <property type="entry name" value="DnaJ_C"/>
    <property type="match status" value="1"/>
</dbReference>
<proteinExistence type="predicted"/>
<dbReference type="PROSITE" id="PS00636">
    <property type="entry name" value="DNAJ_1"/>
    <property type="match status" value="1"/>
</dbReference>
<dbReference type="Pfam" id="PF00226">
    <property type="entry name" value="DnaJ"/>
    <property type="match status" value="1"/>
</dbReference>
<dbReference type="FunFam" id="2.60.260.20:FF:000008">
    <property type="entry name" value="Curved DNA-binding protein"/>
    <property type="match status" value="1"/>
</dbReference>
<evidence type="ECO:0000259" key="4">
    <source>
        <dbReference type="PROSITE" id="PS50076"/>
    </source>
</evidence>
<dbReference type="Gene3D" id="2.60.260.20">
    <property type="entry name" value="Urease metallochaperone UreE, N-terminal domain"/>
    <property type="match status" value="2"/>
</dbReference>
<dbReference type="InterPro" id="IPR001623">
    <property type="entry name" value="DnaJ_domain"/>
</dbReference>
<dbReference type="EMBL" id="QYUK01000011">
    <property type="protein sequence ID" value="RJF87648.1"/>
    <property type="molecule type" value="Genomic_DNA"/>
</dbReference>
<dbReference type="GO" id="GO:0005737">
    <property type="term" value="C:cytoplasm"/>
    <property type="evidence" value="ECO:0007669"/>
    <property type="project" value="TreeGrafter"/>
</dbReference>
<dbReference type="GO" id="GO:0042026">
    <property type="term" value="P:protein refolding"/>
    <property type="evidence" value="ECO:0007669"/>
    <property type="project" value="TreeGrafter"/>
</dbReference>
<evidence type="ECO:0000256" key="3">
    <source>
        <dbReference type="ARBA" id="ARBA00023186"/>
    </source>
</evidence>
<dbReference type="RefSeq" id="WP_119778284.1">
    <property type="nucleotide sequence ID" value="NZ_QYUK01000011.1"/>
</dbReference>
<protein>
    <submittedName>
        <fullName evidence="5">J domain-containing protein</fullName>
    </submittedName>
</protein>
<dbReference type="AlphaFoldDB" id="A0A418WCJ7"/>
<reference evidence="5 6" key="1">
    <citation type="submission" date="2018-09" db="EMBL/GenBank/DDBJ databases">
        <authorList>
            <person name="Zhu H."/>
        </authorList>
    </citation>
    <scope>NUCLEOTIDE SEQUENCE [LARGE SCALE GENOMIC DNA]</scope>
    <source>
        <strain evidence="5 6">K1W22B-8</strain>
    </source>
</reference>
<dbReference type="InterPro" id="IPR018253">
    <property type="entry name" value="DnaJ_domain_CS"/>
</dbReference>
<dbReference type="InterPro" id="IPR036869">
    <property type="entry name" value="J_dom_sf"/>
</dbReference>